<organism evidence="1">
    <name type="scientific">Medicago truncatula</name>
    <name type="common">Barrel medic</name>
    <name type="synonym">Medicago tribuloides</name>
    <dbReference type="NCBI Taxonomy" id="3880"/>
    <lineage>
        <taxon>Eukaryota</taxon>
        <taxon>Viridiplantae</taxon>
        <taxon>Streptophyta</taxon>
        <taxon>Embryophyta</taxon>
        <taxon>Tracheophyta</taxon>
        <taxon>Spermatophyta</taxon>
        <taxon>Magnoliopsida</taxon>
        <taxon>eudicotyledons</taxon>
        <taxon>Gunneridae</taxon>
        <taxon>Pentapetalae</taxon>
        <taxon>rosids</taxon>
        <taxon>fabids</taxon>
        <taxon>Fabales</taxon>
        <taxon>Fabaceae</taxon>
        <taxon>Papilionoideae</taxon>
        <taxon>50 kb inversion clade</taxon>
        <taxon>NPAAA clade</taxon>
        <taxon>Hologalegina</taxon>
        <taxon>IRL clade</taxon>
        <taxon>Trifolieae</taxon>
        <taxon>Medicago</taxon>
    </lineage>
</organism>
<proteinExistence type="predicted"/>
<dbReference type="AlphaFoldDB" id="A0A396IMC8"/>
<evidence type="ECO:0000313" key="1">
    <source>
        <dbReference type="EMBL" id="RHN65971.1"/>
    </source>
</evidence>
<reference evidence="1" key="1">
    <citation type="journal article" date="2018" name="Nat. Plants">
        <title>Whole-genome landscape of Medicago truncatula symbiotic genes.</title>
        <authorList>
            <person name="Pecrix Y."/>
            <person name="Gamas P."/>
            <person name="Carrere S."/>
        </authorList>
    </citation>
    <scope>NUCLEOTIDE SEQUENCE</scope>
    <source>
        <tissue evidence="1">Leaves</tissue>
    </source>
</reference>
<gene>
    <name evidence="1" type="ORF">MtrunA17_Chr3g0085741</name>
</gene>
<sequence>MFLEDYRFSRVPLLVGLYSLMNDSFELYLESLVYLQLFESRNTIILGYTNFGYVVSQIQLDGICL</sequence>
<name>A0A396IMC8_MEDTR</name>
<protein>
    <submittedName>
        <fullName evidence="1">Uncharacterized protein</fullName>
    </submittedName>
</protein>
<dbReference type="Proteomes" id="UP000265566">
    <property type="component" value="Chromosome 3"/>
</dbReference>
<comment type="caution">
    <text evidence="1">The sequence shown here is derived from an EMBL/GenBank/DDBJ whole genome shotgun (WGS) entry which is preliminary data.</text>
</comment>
<dbReference type="Gramene" id="rna13879">
    <property type="protein sequence ID" value="RHN65971.1"/>
    <property type="gene ID" value="gene13879"/>
</dbReference>
<dbReference type="EMBL" id="PSQE01000003">
    <property type="protein sequence ID" value="RHN65971.1"/>
    <property type="molecule type" value="Genomic_DNA"/>
</dbReference>
<accession>A0A396IMC8</accession>